<dbReference type="HOGENOM" id="CLU_1982063_0_0_1"/>
<accession>F4R6K1</accession>
<dbReference type="InParanoid" id="F4R6K1"/>
<dbReference type="VEuPathDB" id="FungiDB:MELLADRAFT_101661"/>
<keyword evidence="2" id="KW-1185">Reference proteome</keyword>
<evidence type="ECO:0000313" key="1">
    <source>
        <dbReference type="EMBL" id="EGG11896.1"/>
    </source>
</evidence>
<proteinExistence type="predicted"/>
<dbReference type="KEGG" id="mlr:MELLADRAFT_101661"/>
<dbReference type="AlphaFoldDB" id="F4R6K1"/>
<dbReference type="Proteomes" id="UP000001072">
    <property type="component" value="Unassembled WGS sequence"/>
</dbReference>
<sequence>MIIIDTNTGPSYWVGAICSGAARLGKLVIMTFVAKDLVFKGDLGIKITGSQGGSVRNTAEEGDDTQTEFINKNHHKLVFKQLGCWEKTSHDDIPVQARKLSIWGKSNNLYARYLETTNEILGEIVV</sequence>
<dbReference type="GeneID" id="18921431"/>
<dbReference type="EMBL" id="GL883091">
    <property type="protein sequence ID" value="EGG11896.1"/>
    <property type="molecule type" value="Genomic_DNA"/>
</dbReference>
<name>F4R6K1_MELLP</name>
<protein>
    <submittedName>
        <fullName evidence="1">Uncharacterized protein</fullName>
    </submittedName>
</protein>
<dbReference type="RefSeq" id="XP_007404271.1">
    <property type="nucleotide sequence ID" value="XM_007404209.1"/>
</dbReference>
<gene>
    <name evidence="1" type="ORF">MELLADRAFT_101661</name>
</gene>
<reference evidence="2" key="1">
    <citation type="journal article" date="2011" name="Proc. Natl. Acad. Sci. U.S.A.">
        <title>Obligate biotrophy features unraveled by the genomic analysis of rust fungi.</title>
        <authorList>
            <person name="Duplessis S."/>
            <person name="Cuomo C.A."/>
            <person name="Lin Y.-C."/>
            <person name="Aerts A."/>
            <person name="Tisserant E."/>
            <person name="Veneault-Fourrey C."/>
            <person name="Joly D.L."/>
            <person name="Hacquard S."/>
            <person name="Amselem J."/>
            <person name="Cantarel B.L."/>
            <person name="Chiu R."/>
            <person name="Coutinho P.M."/>
            <person name="Feau N."/>
            <person name="Field M."/>
            <person name="Frey P."/>
            <person name="Gelhaye E."/>
            <person name="Goldberg J."/>
            <person name="Grabherr M.G."/>
            <person name="Kodira C.D."/>
            <person name="Kohler A."/>
            <person name="Kuees U."/>
            <person name="Lindquist E.A."/>
            <person name="Lucas S.M."/>
            <person name="Mago R."/>
            <person name="Mauceli E."/>
            <person name="Morin E."/>
            <person name="Murat C."/>
            <person name="Pangilinan J.L."/>
            <person name="Park R."/>
            <person name="Pearson M."/>
            <person name="Quesneville H."/>
            <person name="Rouhier N."/>
            <person name="Sakthikumar S."/>
            <person name="Salamov A.A."/>
            <person name="Schmutz J."/>
            <person name="Selles B."/>
            <person name="Shapiro H."/>
            <person name="Tanguay P."/>
            <person name="Tuskan G.A."/>
            <person name="Henrissat B."/>
            <person name="Van de Peer Y."/>
            <person name="Rouze P."/>
            <person name="Ellis J.G."/>
            <person name="Dodds P.N."/>
            <person name="Schein J.E."/>
            <person name="Zhong S."/>
            <person name="Hamelin R.C."/>
            <person name="Grigoriev I.V."/>
            <person name="Szabo L.J."/>
            <person name="Martin F."/>
        </authorList>
    </citation>
    <scope>NUCLEOTIDE SEQUENCE [LARGE SCALE GENOMIC DNA]</scope>
    <source>
        <strain evidence="2">98AG31 / pathotype 3-4-7</strain>
    </source>
</reference>
<evidence type="ECO:0000313" key="2">
    <source>
        <dbReference type="Proteomes" id="UP000001072"/>
    </source>
</evidence>
<organism evidence="2">
    <name type="scientific">Melampsora larici-populina (strain 98AG31 / pathotype 3-4-7)</name>
    <name type="common">Poplar leaf rust fungus</name>
    <dbReference type="NCBI Taxonomy" id="747676"/>
    <lineage>
        <taxon>Eukaryota</taxon>
        <taxon>Fungi</taxon>
        <taxon>Dikarya</taxon>
        <taxon>Basidiomycota</taxon>
        <taxon>Pucciniomycotina</taxon>
        <taxon>Pucciniomycetes</taxon>
        <taxon>Pucciniales</taxon>
        <taxon>Melampsoraceae</taxon>
        <taxon>Melampsora</taxon>
    </lineage>
</organism>